<dbReference type="Proteomes" id="UP001054889">
    <property type="component" value="Unassembled WGS sequence"/>
</dbReference>
<feature type="domain" description="RNase H type-1" evidence="2">
    <location>
        <begin position="185"/>
        <end position="239"/>
    </location>
</feature>
<reference evidence="3" key="1">
    <citation type="journal article" date="2018" name="DNA Res.">
        <title>Multiple hybrid de novo genome assembly of finger millet, an orphan allotetraploid crop.</title>
        <authorList>
            <person name="Hatakeyama M."/>
            <person name="Aluri S."/>
            <person name="Balachadran M.T."/>
            <person name="Sivarajan S.R."/>
            <person name="Patrignani A."/>
            <person name="Gruter S."/>
            <person name="Poveda L."/>
            <person name="Shimizu-Inatsugi R."/>
            <person name="Baeten J."/>
            <person name="Francoijs K.J."/>
            <person name="Nataraja K.N."/>
            <person name="Reddy Y.A.N."/>
            <person name="Phadnis S."/>
            <person name="Ravikumar R.L."/>
            <person name="Schlapbach R."/>
            <person name="Sreeman S.M."/>
            <person name="Shimizu K.K."/>
        </authorList>
    </citation>
    <scope>NUCLEOTIDE SEQUENCE</scope>
</reference>
<keyword evidence="1" id="KW-0812">Transmembrane</keyword>
<organism evidence="3 4">
    <name type="scientific">Eleusine coracana subsp. coracana</name>
    <dbReference type="NCBI Taxonomy" id="191504"/>
    <lineage>
        <taxon>Eukaryota</taxon>
        <taxon>Viridiplantae</taxon>
        <taxon>Streptophyta</taxon>
        <taxon>Embryophyta</taxon>
        <taxon>Tracheophyta</taxon>
        <taxon>Spermatophyta</taxon>
        <taxon>Magnoliopsida</taxon>
        <taxon>Liliopsida</taxon>
        <taxon>Poales</taxon>
        <taxon>Poaceae</taxon>
        <taxon>PACMAD clade</taxon>
        <taxon>Chloridoideae</taxon>
        <taxon>Cynodonteae</taxon>
        <taxon>Eleusininae</taxon>
        <taxon>Eleusine</taxon>
    </lineage>
</organism>
<comment type="caution">
    <text evidence="3">The sequence shown here is derived from an EMBL/GenBank/DDBJ whole genome shotgun (WGS) entry which is preliminary data.</text>
</comment>
<dbReference type="PANTHER" id="PTHR31286">
    <property type="entry name" value="GLYCINE-RICH CELL WALL STRUCTURAL PROTEIN 1.8-LIKE"/>
    <property type="match status" value="1"/>
</dbReference>
<evidence type="ECO:0000256" key="1">
    <source>
        <dbReference type="SAM" id="Phobius"/>
    </source>
</evidence>
<dbReference type="InterPro" id="IPR044730">
    <property type="entry name" value="RNase_H-like_dom_plant"/>
</dbReference>
<gene>
    <name evidence="3" type="primary">ga20069</name>
    <name evidence="3" type="ORF">PR202_ga20069</name>
</gene>
<sequence length="320" mass="35937">MGSNQSIEEKLEGLNLTGKEEEGLDFSEEIDELIKEVRWLGIFRVHTTKLFSHATLFSAMRIAWSIAKEVTFKVLGDNLFLVQMQCLGDWNRLMEGGPWLFRGAPVVIEEYDGYTNVSEYKLNKIPMWARIHGVPDGLMKKKELAEKAEEAQEPSLGIQEEDALELQPSSGLMLWMRRWLRHMLCEKVVKTMKNGGFSASTVGAIYDECEMLWRKFDSITIDFCNREANQVAHELARECYSSQISSTKQEGEEQEEEAIVEARRGGGMDRNLSGFLIGCVGAAVTLLAYQQTVVSSTQCIGAGLCVIVFGLLVKEGFISL</sequence>
<dbReference type="InterPro" id="IPR040256">
    <property type="entry name" value="At4g02000-like"/>
</dbReference>
<dbReference type="InterPro" id="IPR002156">
    <property type="entry name" value="RNaseH_domain"/>
</dbReference>
<dbReference type="GO" id="GO:0003676">
    <property type="term" value="F:nucleic acid binding"/>
    <property type="evidence" value="ECO:0007669"/>
    <property type="project" value="InterPro"/>
</dbReference>
<evidence type="ECO:0000259" key="2">
    <source>
        <dbReference type="Pfam" id="PF13456"/>
    </source>
</evidence>
<dbReference type="EMBL" id="BQKI01000009">
    <property type="protein sequence ID" value="GJN02691.1"/>
    <property type="molecule type" value="Genomic_DNA"/>
</dbReference>
<name>A0AAV5CX81_ELECO</name>
<accession>A0AAV5CX81</accession>
<dbReference type="GO" id="GO:0004523">
    <property type="term" value="F:RNA-DNA hybrid ribonuclease activity"/>
    <property type="evidence" value="ECO:0007669"/>
    <property type="project" value="InterPro"/>
</dbReference>
<keyword evidence="1" id="KW-1133">Transmembrane helix</keyword>
<dbReference type="Pfam" id="PF13456">
    <property type="entry name" value="RVT_3"/>
    <property type="match status" value="1"/>
</dbReference>
<dbReference type="AlphaFoldDB" id="A0AAV5CX81"/>
<evidence type="ECO:0000313" key="3">
    <source>
        <dbReference type="EMBL" id="GJN02691.1"/>
    </source>
</evidence>
<dbReference type="CDD" id="cd06222">
    <property type="entry name" value="RNase_H_like"/>
    <property type="match status" value="1"/>
</dbReference>
<keyword evidence="4" id="KW-1185">Reference proteome</keyword>
<protein>
    <recommendedName>
        <fullName evidence="2">RNase H type-1 domain-containing protein</fullName>
    </recommendedName>
</protein>
<feature type="transmembrane region" description="Helical" evidence="1">
    <location>
        <begin position="295"/>
        <end position="313"/>
    </location>
</feature>
<evidence type="ECO:0000313" key="4">
    <source>
        <dbReference type="Proteomes" id="UP001054889"/>
    </source>
</evidence>
<reference evidence="3" key="2">
    <citation type="submission" date="2021-12" db="EMBL/GenBank/DDBJ databases">
        <title>Resequencing data analysis of finger millet.</title>
        <authorList>
            <person name="Hatakeyama M."/>
            <person name="Aluri S."/>
            <person name="Balachadran M.T."/>
            <person name="Sivarajan S.R."/>
            <person name="Poveda L."/>
            <person name="Shimizu-Inatsugi R."/>
            <person name="Schlapbach R."/>
            <person name="Sreeman S.M."/>
            <person name="Shimizu K.K."/>
        </authorList>
    </citation>
    <scope>NUCLEOTIDE SEQUENCE</scope>
</reference>
<dbReference type="PANTHER" id="PTHR31286:SF167">
    <property type="entry name" value="OS09G0268800 PROTEIN"/>
    <property type="match status" value="1"/>
</dbReference>
<keyword evidence="1" id="KW-0472">Membrane</keyword>
<feature type="transmembrane region" description="Helical" evidence="1">
    <location>
        <begin position="272"/>
        <end position="289"/>
    </location>
</feature>
<proteinExistence type="predicted"/>